<dbReference type="Proteomes" id="UP000885621">
    <property type="component" value="Unassembled WGS sequence"/>
</dbReference>
<evidence type="ECO:0000256" key="1">
    <source>
        <dbReference type="ARBA" id="ARBA00004651"/>
    </source>
</evidence>
<evidence type="ECO:0000256" key="2">
    <source>
        <dbReference type="ARBA" id="ARBA00010145"/>
    </source>
</evidence>
<dbReference type="Gene3D" id="1.20.1530.20">
    <property type="match status" value="1"/>
</dbReference>
<feature type="transmembrane region" description="Helical" evidence="8">
    <location>
        <begin position="101"/>
        <end position="123"/>
    </location>
</feature>
<feature type="transmembrane region" description="Helical" evidence="8">
    <location>
        <begin position="197"/>
        <end position="221"/>
    </location>
</feature>
<feature type="non-terminal residue" evidence="9">
    <location>
        <position position="1"/>
    </location>
</feature>
<keyword evidence="4" id="KW-1003">Cell membrane</keyword>
<evidence type="ECO:0000256" key="7">
    <source>
        <dbReference type="ARBA" id="ARBA00023136"/>
    </source>
</evidence>
<gene>
    <name evidence="9" type="ORF">ENO34_04115</name>
</gene>
<feature type="transmembrane region" description="Helical" evidence="8">
    <location>
        <begin position="12"/>
        <end position="31"/>
    </location>
</feature>
<evidence type="ECO:0000313" key="9">
    <source>
        <dbReference type="EMBL" id="HEV09567.1"/>
    </source>
</evidence>
<comment type="caution">
    <text evidence="9">The sequence shown here is derived from an EMBL/GenBank/DDBJ whole genome shotgun (WGS) entry which is preliminary data.</text>
</comment>
<evidence type="ECO:0000256" key="3">
    <source>
        <dbReference type="ARBA" id="ARBA00022448"/>
    </source>
</evidence>
<comment type="similarity">
    <text evidence="2">Belongs to the auxin efflux carrier (TC 2.A.69) family.</text>
</comment>
<feature type="transmembrane region" description="Helical" evidence="8">
    <location>
        <begin position="259"/>
        <end position="278"/>
    </location>
</feature>
<evidence type="ECO:0000256" key="8">
    <source>
        <dbReference type="SAM" id="Phobius"/>
    </source>
</evidence>
<dbReference type="Pfam" id="PF03547">
    <property type="entry name" value="Mem_trans"/>
    <property type="match status" value="1"/>
</dbReference>
<accession>A0A831YBE9</accession>
<keyword evidence="7 8" id="KW-0472">Membrane</keyword>
<comment type="subcellular location">
    <subcellularLocation>
        <location evidence="1">Cell membrane</location>
        <topology evidence="1">Multi-pass membrane protein</topology>
    </subcellularLocation>
</comment>
<keyword evidence="6 8" id="KW-1133">Transmembrane helix</keyword>
<dbReference type="EMBL" id="DSFC01000238">
    <property type="protein sequence ID" value="HEV09567.1"/>
    <property type="molecule type" value="Genomic_DNA"/>
</dbReference>
<name>A0A831YBE9_9AQUI</name>
<sequence>KIFPQEYSKSYIDFIMYVGFPALVINNIYHLRFTSDVYLILLWGWIAIIVNIFFSYQVAKLLKLNRESAISFVMVATFANTGFLGYPYILSLYGPEGLRYAVIFDNVAMFLPIFLIAPILISFAKKEEKLLKIDLKKLFLFPPFLSLLIALALKPFPLPNLVLKILDILGSTVIPLILFSVGMNLSFSAIGKNLKPVFTVLFIKHLILPLSFLSVILIFGVSLTLPWKVAVLELAMPPMVLASIFVIEANLDKDIAVSSVALGIVLSFLTVPLIYYILENMV</sequence>
<reference evidence="9" key="1">
    <citation type="journal article" date="2020" name="mSystems">
        <title>Genome- and Community-Level Interaction Insights into Carbon Utilization and Element Cycling Functions of Hydrothermarchaeota in Hydrothermal Sediment.</title>
        <authorList>
            <person name="Zhou Z."/>
            <person name="Liu Y."/>
            <person name="Xu W."/>
            <person name="Pan J."/>
            <person name="Luo Z.H."/>
            <person name="Li M."/>
        </authorList>
    </citation>
    <scope>NUCLEOTIDE SEQUENCE [LARGE SCALE GENOMIC DNA]</scope>
    <source>
        <strain evidence="9">SpSt-1257</strain>
    </source>
</reference>
<dbReference type="PANTHER" id="PTHR36838:SF1">
    <property type="entry name" value="SLR1864 PROTEIN"/>
    <property type="match status" value="1"/>
</dbReference>
<dbReference type="PANTHER" id="PTHR36838">
    <property type="entry name" value="AUXIN EFFLUX CARRIER FAMILY PROTEIN"/>
    <property type="match status" value="1"/>
</dbReference>
<organism evidence="9">
    <name type="scientific">Sulfurihydrogenibium azorense</name>
    <dbReference type="NCBI Taxonomy" id="309806"/>
    <lineage>
        <taxon>Bacteria</taxon>
        <taxon>Pseudomonadati</taxon>
        <taxon>Aquificota</taxon>
        <taxon>Aquificia</taxon>
        <taxon>Aquificales</taxon>
        <taxon>Hydrogenothermaceae</taxon>
        <taxon>Sulfurihydrogenibium</taxon>
    </lineage>
</organism>
<protein>
    <submittedName>
        <fullName evidence="9">AEC family transporter</fullName>
    </submittedName>
</protein>
<feature type="transmembrane region" description="Helical" evidence="8">
    <location>
        <begin position="135"/>
        <end position="153"/>
    </location>
</feature>
<dbReference type="InterPro" id="IPR038770">
    <property type="entry name" value="Na+/solute_symporter_sf"/>
</dbReference>
<feature type="transmembrane region" description="Helical" evidence="8">
    <location>
        <begin position="37"/>
        <end position="56"/>
    </location>
</feature>
<dbReference type="InterPro" id="IPR004776">
    <property type="entry name" value="Mem_transp_PIN-like"/>
</dbReference>
<evidence type="ECO:0000256" key="4">
    <source>
        <dbReference type="ARBA" id="ARBA00022475"/>
    </source>
</evidence>
<dbReference type="GO" id="GO:0005886">
    <property type="term" value="C:plasma membrane"/>
    <property type="evidence" value="ECO:0007669"/>
    <property type="project" value="UniProtKB-SubCell"/>
</dbReference>
<keyword evidence="3" id="KW-0813">Transport</keyword>
<dbReference type="GO" id="GO:0055085">
    <property type="term" value="P:transmembrane transport"/>
    <property type="evidence" value="ECO:0007669"/>
    <property type="project" value="InterPro"/>
</dbReference>
<evidence type="ECO:0000256" key="5">
    <source>
        <dbReference type="ARBA" id="ARBA00022692"/>
    </source>
</evidence>
<evidence type="ECO:0000256" key="6">
    <source>
        <dbReference type="ARBA" id="ARBA00022989"/>
    </source>
</evidence>
<feature type="transmembrane region" description="Helical" evidence="8">
    <location>
        <begin position="165"/>
        <end position="185"/>
    </location>
</feature>
<feature type="transmembrane region" description="Helical" evidence="8">
    <location>
        <begin position="227"/>
        <end position="247"/>
    </location>
</feature>
<keyword evidence="5 8" id="KW-0812">Transmembrane</keyword>
<dbReference type="AlphaFoldDB" id="A0A831YBE9"/>
<feature type="transmembrane region" description="Helical" evidence="8">
    <location>
        <begin position="68"/>
        <end position="89"/>
    </location>
</feature>
<proteinExistence type="inferred from homology"/>